<feature type="compositionally biased region" description="Basic residues" evidence="1">
    <location>
        <begin position="134"/>
        <end position="144"/>
    </location>
</feature>
<evidence type="ECO:0000256" key="1">
    <source>
        <dbReference type="SAM" id="MobiDB-lite"/>
    </source>
</evidence>
<sequence length="224" mass="27099">MIIARQHDLKPAQHDPFAQHSDHRHQVSRQQHHQPPMLAPITIDDAVYPDQRQEPERQMIEQPHMVRSPRPQPENPIGPRQRQNDDQRKRRDHELPRKIRFCIGLKQQDRNGKRRCDHRQIIGRMEHIDQNTLARHRQARKHQSGRIPHFQHREFPQHQNQRQRNQNHRQRRQRIANHARHQPDNTQNRRQRIDQYRRPALAGVMGVENSVVKMRTVGRHDFPP</sequence>
<reference evidence="2" key="1">
    <citation type="submission" date="2019-08" db="EMBL/GenBank/DDBJ databases">
        <authorList>
            <person name="Kucharzyk K."/>
            <person name="Murdoch R.W."/>
            <person name="Higgins S."/>
            <person name="Loffler F."/>
        </authorList>
    </citation>
    <scope>NUCLEOTIDE SEQUENCE</scope>
</reference>
<proteinExistence type="predicted"/>
<feature type="region of interest" description="Disordered" evidence="1">
    <location>
        <begin position="50"/>
        <end position="191"/>
    </location>
</feature>
<gene>
    <name evidence="2" type="ORF">SDC9_118816</name>
</gene>
<dbReference type="AlphaFoldDB" id="A0A645C2T6"/>
<comment type="caution">
    <text evidence="2">The sequence shown here is derived from an EMBL/GenBank/DDBJ whole genome shotgun (WGS) entry which is preliminary data.</text>
</comment>
<feature type="compositionally biased region" description="Basic residues" evidence="1">
    <location>
        <begin position="165"/>
        <end position="180"/>
    </location>
</feature>
<feature type="compositionally biased region" description="Basic and acidic residues" evidence="1">
    <location>
        <begin position="118"/>
        <end position="129"/>
    </location>
</feature>
<feature type="region of interest" description="Disordered" evidence="1">
    <location>
        <begin position="1"/>
        <end position="35"/>
    </location>
</feature>
<organism evidence="2">
    <name type="scientific">bioreactor metagenome</name>
    <dbReference type="NCBI Taxonomy" id="1076179"/>
    <lineage>
        <taxon>unclassified sequences</taxon>
        <taxon>metagenomes</taxon>
        <taxon>ecological metagenomes</taxon>
    </lineage>
</organism>
<feature type="compositionally biased region" description="Basic and acidic residues" evidence="1">
    <location>
        <begin position="1"/>
        <end position="13"/>
    </location>
</feature>
<feature type="compositionally biased region" description="Basic and acidic residues" evidence="1">
    <location>
        <begin position="82"/>
        <end position="97"/>
    </location>
</feature>
<evidence type="ECO:0000313" key="2">
    <source>
        <dbReference type="EMBL" id="MPM71845.1"/>
    </source>
</evidence>
<name>A0A645C2T6_9ZZZZ</name>
<protein>
    <submittedName>
        <fullName evidence="2">Uncharacterized protein</fullName>
    </submittedName>
</protein>
<accession>A0A645C2T6</accession>
<dbReference type="EMBL" id="VSSQ01024367">
    <property type="protein sequence ID" value="MPM71845.1"/>
    <property type="molecule type" value="Genomic_DNA"/>
</dbReference>